<evidence type="ECO:0000256" key="9">
    <source>
        <dbReference type="ARBA" id="ARBA00023136"/>
    </source>
</evidence>
<dbReference type="eggNOG" id="ENOG502QRQP">
    <property type="taxonomic scope" value="Eukaryota"/>
</dbReference>
<comment type="similarity">
    <text evidence="11">Belongs to the polygalacturonase-inhibiting protein family.</text>
</comment>
<dbReference type="AlphaFoldDB" id="A0A1S3EAR9"/>
<keyword evidence="5" id="KW-0433">Leucine-rich repeat</keyword>
<evidence type="ECO:0000256" key="6">
    <source>
        <dbReference type="ARBA" id="ARBA00022729"/>
    </source>
</evidence>
<dbReference type="SUPFAM" id="SSF52058">
    <property type="entry name" value="L domain-like"/>
    <property type="match status" value="1"/>
</dbReference>
<keyword evidence="3" id="KW-0134">Cell wall</keyword>
<gene>
    <name evidence="14" type="primary">LOC105852278</name>
</gene>
<organism evidence="13 14">
    <name type="scientific">Cicer arietinum</name>
    <name type="common">Chickpea</name>
    <name type="synonym">Garbanzo</name>
    <dbReference type="NCBI Taxonomy" id="3827"/>
    <lineage>
        <taxon>Eukaryota</taxon>
        <taxon>Viridiplantae</taxon>
        <taxon>Streptophyta</taxon>
        <taxon>Embryophyta</taxon>
        <taxon>Tracheophyta</taxon>
        <taxon>Spermatophyta</taxon>
        <taxon>Magnoliopsida</taxon>
        <taxon>eudicotyledons</taxon>
        <taxon>Gunneridae</taxon>
        <taxon>Pentapetalae</taxon>
        <taxon>rosids</taxon>
        <taxon>fabids</taxon>
        <taxon>Fabales</taxon>
        <taxon>Fabaceae</taxon>
        <taxon>Papilionoideae</taxon>
        <taxon>50 kb inversion clade</taxon>
        <taxon>NPAAA clade</taxon>
        <taxon>Hologalegina</taxon>
        <taxon>IRL clade</taxon>
        <taxon>Cicereae</taxon>
        <taxon>Cicer</taxon>
    </lineage>
</organism>
<evidence type="ECO:0000256" key="1">
    <source>
        <dbReference type="ARBA" id="ARBA00004170"/>
    </source>
</evidence>
<dbReference type="PANTHER" id="PTHR48059">
    <property type="entry name" value="POLYGALACTURONASE INHIBITOR 1"/>
    <property type="match status" value="1"/>
</dbReference>
<keyword evidence="4" id="KW-0964">Secreted</keyword>
<keyword evidence="7" id="KW-0677">Repeat</keyword>
<dbReference type="PANTHER" id="PTHR48059:SF24">
    <property type="entry name" value="POLYGALACTURONASE INHIBITOR"/>
    <property type="match status" value="1"/>
</dbReference>
<dbReference type="InterPro" id="IPR032675">
    <property type="entry name" value="LRR_dom_sf"/>
</dbReference>
<sequence length="225" mass="25195">MMPCMILYICSPRHTTEMINNKMISSSSSTILTTHLLLILTTHLFTTSHSEKCNPDDKNALLQFKKQLGNPNQLSSWNPTTDCCNGTWQGVSCDTDTQTYRVNDLDLFSIDLPQPYPIPPSITNLPFLFYFSLSNIPNLVGTIPEFISNLTNLRYLYITQTNISGEIPTTLSQIKTLVTVDFSYNKLTGPLPATLSSLPNLVGITFDGNQLTGPIPEKIYFLLRH</sequence>
<evidence type="ECO:0000256" key="10">
    <source>
        <dbReference type="ARBA" id="ARBA00023157"/>
    </source>
</evidence>
<dbReference type="Pfam" id="PF08263">
    <property type="entry name" value="LRRNT_2"/>
    <property type="match status" value="1"/>
</dbReference>
<reference evidence="13" key="1">
    <citation type="journal article" date="2013" name="Nat. Biotechnol.">
        <title>Draft genome sequence of chickpea (Cicer arietinum) provides a resource for trait improvement.</title>
        <authorList>
            <person name="Varshney R.K."/>
            <person name="Song C."/>
            <person name="Saxena R.K."/>
            <person name="Azam S."/>
            <person name="Yu S."/>
            <person name="Sharpe A.G."/>
            <person name="Cannon S."/>
            <person name="Baek J."/>
            <person name="Rosen B.D."/>
            <person name="Tar'an B."/>
            <person name="Millan T."/>
            <person name="Zhang X."/>
            <person name="Ramsay L.D."/>
            <person name="Iwata A."/>
            <person name="Wang Y."/>
            <person name="Nelson W."/>
            <person name="Farmer A.D."/>
            <person name="Gaur P.M."/>
            <person name="Soderlund C."/>
            <person name="Penmetsa R.V."/>
            <person name="Xu C."/>
            <person name="Bharti A.K."/>
            <person name="He W."/>
            <person name="Winter P."/>
            <person name="Zhao S."/>
            <person name="Hane J.K."/>
            <person name="Carrasquilla-Garcia N."/>
            <person name="Condie J.A."/>
            <person name="Upadhyaya H.D."/>
            <person name="Luo M.C."/>
            <person name="Thudi M."/>
            <person name="Gowda C.L."/>
            <person name="Singh N.P."/>
            <person name="Lichtenzveig J."/>
            <person name="Gali K.K."/>
            <person name="Rubio J."/>
            <person name="Nadarajan N."/>
            <person name="Dolezel J."/>
            <person name="Bansal K.C."/>
            <person name="Xu X."/>
            <person name="Edwards D."/>
            <person name="Zhang G."/>
            <person name="Kahl G."/>
            <person name="Gil J."/>
            <person name="Singh K.B."/>
            <person name="Datta S.K."/>
            <person name="Jackson S.A."/>
            <person name="Wang J."/>
            <person name="Cook D.R."/>
        </authorList>
    </citation>
    <scope>NUCLEOTIDE SEQUENCE [LARGE SCALE GENOMIC DNA]</scope>
    <source>
        <strain evidence="13">cv. CDC Frontier</strain>
    </source>
</reference>
<evidence type="ECO:0000256" key="3">
    <source>
        <dbReference type="ARBA" id="ARBA00022512"/>
    </source>
</evidence>
<dbReference type="InterPro" id="IPR013210">
    <property type="entry name" value="LRR_N_plant-typ"/>
</dbReference>
<protein>
    <submittedName>
        <fullName evidence="14">Polygalacturonase inhibitor 2-like</fullName>
    </submittedName>
</protein>
<keyword evidence="8" id="KW-0611">Plant defense</keyword>
<dbReference type="PaxDb" id="3827-XP_004504730.1"/>
<dbReference type="GO" id="GO:0016020">
    <property type="term" value="C:membrane"/>
    <property type="evidence" value="ECO:0007669"/>
    <property type="project" value="UniProtKB-SubCell"/>
</dbReference>
<evidence type="ECO:0000313" key="13">
    <source>
        <dbReference type="Proteomes" id="UP000087171"/>
    </source>
</evidence>
<keyword evidence="6" id="KW-0732">Signal</keyword>
<dbReference type="Gene3D" id="3.80.10.10">
    <property type="entry name" value="Ribonuclease Inhibitor"/>
    <property type="match status" value="1"/>
</dbReference>
<evidence type="ECO:0000313" key="14">
    <source>
        <dbReference type="RefSeq" id="XP_012572469.1"/>
    </source>
</evidence>
<keyword evidence="9" id="KW-0472">Membrane</keyword>
<keyword evidence="13" id="KW-1185">Reference proteome</keyword>
<dbReference type="STRING" id="3827.A0A1S3EAR9"/>
<evidence type="ECO:0000256" key="7">
    <source>
        <dbReference type="ARBA" id="ARBA00022737"/>
    </source>
</evidence>
<evidence type="ECO:0000256" key="5">
    <source>
        <dbReference type="ARBA" id="ARBA00022614"/>
    </source>
</evidence>
<dbReference type="GO" id="GO:0006952">
    <property type="term" value="P:defense response"/>
    <property type="evidence" value="ECO:0007669"/>
    <property type="project" value="UniProtKB-KW"/>
</dbReference>
<dbReference type="InterPro" id="IPR051848">
    <property type="entry name" value="PGIP"/>
</dbReference>
<proteinExistence type="inferred from homology"/>
<comment type="subcellular location">
    <subcellularLocation>
        <location evidence="1">Membrane</location>
        <topology evidence="1">Peripheral membrane protein</topology>
    </subcellularLocation>
    <subcellularLocation>
        <location evidence="2">Secreted</location>
        <location evidence="2">Cell wall</location>
    </subcellularLocation>
</comment>
<dbReference type="OrthoDB" id="1350379at2759"/>
<evidence type="ECO:0000256" key="2">
    <source>
        <dbReference type="ARBA" id="ARBA00004191"/>
    </source>
</evidence>
<dbReference type="InterPro" id="IPR001611">
    <property type="entry name" value="Leu-rich_rpt"/>
</dbReference>
<dbReference type="RefSeq" id="XP_012572469.1">
    <property type="nucleotide sequence ID" value="XM_012717015.2"/>
</dbReference>
<dbReference type="FunFam" id="3.80.10.10:FF:000400">
    <property type="entry name" value="Nuclear pore complex protein NUP107"/>
    <property type="match status" value="1"/>
</dbReference>
<evidence type="ECO:0000256" key="11">
    <source>
        <dbReference type="ARBA" id="ARBA00038043"/>
    </source>
</evidence>
<dbReference type="Proteomes" id="UP000087171">
    <property type="component" value="Chromosome Ca6"/>
</dbReference>
<evidence type="ECO:0000259" key="12">
    <source>
        <dbReference type="Pfam" id="PF08263"/>
    </source>
</evidence>
<keyword evidence="10" id="KW-1015">Disulfide bond</keyword>
<dbReference type="Pfam" id="PF00560">
    <property type="entry name" value="LRR_1"/>
    <property type="match status" value="2"/>
</dbReference>
<feature type="domain" description="Leucine-rich repeat-containing N-terminal plant-type" evidence="12">
    <location>
        <begin position="55"/>
        <end position="94"/>
    </location>
</feature>
<reference evidence="14" key="2">
    <citation type="submission" date="2025-08" db="UniProtKB">
        <authorList>
            <consortium name="RefSeq"/>
        </authorList>
    </citation>
    <scope>IDENTIFICATION</scope>
    <source>
        <tissue evidence="14">Etiolated seedlings</tissue>
    </source>
</reference>
<accession>A0A1S3EAR9</accession>
<name>A0A1S3EAR9_CICAR</name>
<evidence type="ECO:0000256" key="8">
    <source>
        <dbReference type="ARBA" id="ARBA00022821"/>
    </source>
</evidence>
<evidence type="ECO:0000256" key="4">
    <source>
        <dbReference type="ARBA" id="ARBA00022525"/>
    </source>
</evidence>